<name>A0AAI8YQK8_9PEZI</name>
<feature type="compositionally biased region" description="Polar residues" evidence="2">
    <location>
        <begin position="1"/>
        <end position="12"/>
    </location>
</feature>
<feature type="region of interest" description="Disordered" evidence="2">
    <location>
        <begin position="1"/>
        <end position="32"/>
    </location>
</feature>
<dbReference type="InterPro" id="IPR012338">
    <property type="entry name" value="Beta-lactam/transpept-like"/>
</dbReference>
<proteinExistence type="inferred from homology"/>
<gene>
    <name evidence="4" type="ORF">KHLLAP_LOCUS14063</name>
</gene>
<dbReference type="EMBL" id="CAUWAG010000020">
    <property type="protein sequence ID" value="CAJ2513595.1"/>
    <property type="molecule type" value="Genomic_DNA"/>
</dbReference>
<comment type="caution">
    <text evidence="4">The sequence shown here is derived from an EMBL/GenBank/DDBJ whole genome shotgun (WGS) entry which is preliminary data.</text>
</comment>
<comment type="similarity">
    <text evidence="1">Belongs to the peptidase S12 family.</text>
</comment>
<evidence type="ECO:0000313" key="5">
    <source>
        <dbReference type="Proteomes" id="UP001295740"/>
    </source>
</evidence>
<evidence type="ECO:0000313" key="4">
    <source>
        <dbReference type="EMBL" id="CAJ2513595.1"/>
    </source>
</evidence>
<dbReference type="Proteomes" id="UP001295740">
    <property type="component" value="Unassembled WGS sequence"/>
</dbReference>
<dbReference type="Gene3D" id="3.40.710.10">
    <property type="entry name" value="DD-peptidase/beta-lactamase superfamily"/>
    <property type="match status" value="1"/>
</dbReference>
<dbReference type="InterPro" id="IPR050491">
    <property type="entry name" value="AmpC-like"/>
</dbReference>
<keyword evidence="5" id="KW-1185">Reference proteome</keyword>
<sequence length="429" mass="46865">MAISSTITQLASQPIDAKQHHGEARNQSQRLRSLNPTIRELMRISGTVGLSVGVHRKGLPRYVANFGFRDNDNKLPITGQTILNACSLSKFFVAMTMARAVDDPTSPLTWESLVRDTLPGFAIDDDLIRENLNMVDLLSHRSGLSTGPNRRGGNNQMMGPFRQKWGYNNVGYETAGLVLDEVTGSWAKTMREELLVPLGMKRSSLYHPVHKDENVAKVYGTLDNRSPVEISSAAAEEGSVVGGPGGGLFTCVDDLLNAYAAALEAFKDQVATGDAKTEGSPIRRAANLLSAKIPMLRPTYRELSYALGMCRIQLPGPMGQIGNNADLIPDMPVVGKGAPSTLVFCHQGSRPGTLCAMAMLPELDTSVVVMSNSLGLNDCPDWVLQLVIEELLAVLGPDRNDYLDYARKSAAATYNWERKRLQRWHERVG</sequence>
<evidence type="ECO:0000256" key="2">
    <source>
        <dbReference type="SAM" id="MobiDB-lite"/>
    </source>
</evidence>
<dbReference type="SUPFAM" id="SSF56601">
    <property type="entry name" value="beta-lactamase/transpeptidase-like"/>
    <property type="match status" value="1"/>
</dbReference>
<dbReference type="PANTHER" id="PTHR46825">
    <property type="entry name" value="D-ALANYL-D-ALANINE-CARBOXYPEPTIDASE/ENDOPEPTIDASE AMPH"/>
    <property type="match status" value="1"/>
</dbReference>
<organism evidence="4 5">
    <name type="scientific">Anthostomella pinea</name>
    <dbReference type="NCBI Taxonomy" id="933095"/>
    <lineage>
        <taxon>Eukaryota</taxon>
        <taxon>Fungi</taxon>
        <taxon>Dikarya</taxon>
        <taxon>Ascomycota</taxon>
        <taxon>Pezizomycotina</taxon>
        <taxon>Sordariomycetes</taxon>
        <taxon>Xylariomycetidae</taxon>
        <taxon>Xylariales</taxon>
        <taxon>Xylariaceae</taxon>
        <taxon>Anthostomella</taxon>
    </lineage>
</organism>
<evidence type="ECO:0000259" key="3">
    <source>
        <dbReference type="Pfam" id="PF00144"/>
    </source>
</evidence>
<dbReference type="PANTHER" id="PTHR46825:SF14">
    <property type="entry name" value="BETA-LACTAMASE-RELATED DOMAIN-CONTAINING PROTEIN"/>
    <property type="match status" value="1"/>
</dbReference>
<dbReference type="AlphaFoldDB" id="A0AAI8YQK8"/>
<reference evidence="4" key="1">
    <citation type="submission" date="2023-10" db="EMBL/GenBank/DDBJ databases">
        <authorList>
            <person name="Hackl T."/>
        </authorList>
    </citation>
    <scope>NUCLEOTIDE SEQUENCE</scope>
</reference>
<dbReference type="Pfam" id="PF00144">
    <property type="entry name" value="Beta-lactamase"/>
    <property type="match status" value="1"/>
</dbReference>
<feature type="domain" description="Beta-lactamase-related" evidence="3">
    <location>
        <begin position="37"/>
        <end position="377"/>
    </location>
</feature>
<dbReference type="InterPro" id="IPR001466">
    <property type="entry name" value="Beta-lactam-related"/>
</dbReference>
<accession>A0AAI8YQK8</accession>
<evidence type="ECO:0000256" key="1">
    <source>
        <dbReference type="ARBA" id="ARBA00038215"/>
    </source>
</evidence>
<protein>
    <submittedName>
        <fullName evidence="4">Uu.00g017140.m01.CDS01</fullName>
    </submittedName>
</protein>